<name>A0AA88II40_ARTSF</name>
<dbReference type="EMBL" id="JAVRJZ010000001">
    <property type="protein sequence ID" value="KAK2727749.1"/>
    <property type="molecule type" value="Genomic_DNA"/>
</dbReference>
<evidence type="ECO:0000313" key="2">
    <source>
        <dbReference type="Proteomes" id="UP001187531"/>
    </source>
</evidence>
<evidence type="ECO:0000313" key="1">
    <source>
        <dbReference type="EMBL" id="KAK2727749.1"/>
    </source>
</evidence>
<dbReference type="InterPro" id="IPR052958">
    <property type="entry name" value="IFN-induced_PKR_regulator"/>
</dbReference>
<reference evidence="1" key="1">
    <citation type="submission" date="2023-07" db="EMBL/GenBank/DDBJ databases">
        <title>Chromosome-level genome assembly of Artemia franciscana.</title>
        <authorList>
            <person name="Jo E."/>
        </authorList>
    </citation>
    <scope>NUCLEOTIDE SEQUENCE</scope>
    <source>
        <tissue evidence="1">Whole body</tissue>
    </source>
</reference>
<comment type="caution">
    <text evidence="1">The sequence shown here is derived from an EMBL/GenBank/DDBJ whole genome shotgun (WGS) entry which is preliminary data.</text>
</comment>
<dbReference type="Proteomes" id="UP001187531">
    <property type="component" value="Unassembled WGS sequence"/>
</dbReference>
<keyword evidence="2" id="KW-1185">Reference proteome</keyword>
<organism evidence="1 2">
    <name type="scientific">Artemia franciscana</name>
    <name type="common">Brine shrimp</name>
    <name type="synonym">Artemia sanfranciscana</name>
    <dbReference type="NCBI Taxonomy" id="6661"/>
    <lineage>
        <taxon>Eukaryota</taxon>
        <taxon>Metazoa</taxon>
        <taxon>Ecdysozoa</taxon>
        <taxon>Arthropoda</taxon>
        <taxon>Crustacea</taxon>
        <taxon>Branchiopoda</taxon>
        <taxon>Anostraca</taxon>
        <taxon>Artemiidae</taxon>
        <taxon>Artemia</taxon>
    </lineage>
</organism>
<proteinExistence type="predicted"/>
<accession>A0AA88II40</accession>
<protein>
    <recommendedName>
        <fullName evidence="3">DUF4371 domain-containing protein</fullName>
    </recommendedName>
</protein>
<gene>
    <name evidence="1" type="ORF">QYM36_008289</name>
</gene>
<evidence type="ECO:0008006" key="3">
    <source>
        <dbReference type="Google" id="ProtNLM"/>
    </source>
</evidence>
<dbReference type="PANTHER" id="PTHR46289">
    <property type="entry name" value="52 KDA REPRESSOR OF THE INHIBITOR OF THE PROTEIN KINASE-LIKE PROTEIN-RELATED"/>
    <property type="match status" value="1"/>
</dbReference>
<dbReference type="PANTHER" id="PTHR46289:SF14">
    <property type="entry name" value="DUF4371 DOMAIN-CONTAINING PROTEIN"/>
    <property type="match status" value="1"/>
</dbReference>
<sequence length="178" mass="20139">MVVAYRYVYKSEKGYVIREDPVTIFDAFQTLSGVSDDEETNTTQNFEERLDGKSFGRLLLSEIIKSGLDMTKCVGQGYDKAASMSSLVNRAAGEIKRSYQLTDYFHCVSHATNLSCSKTVSVPILRNAQDVVRETISHFSSSGKRTRLLKKHLMSDNCRAETVIRLCTTRFVERGMRQ</sequence>
<dbReference type="AlphaFoldDB" id="A0AA88II40"/>